<protein>
    <recommendedName>
        <fullName evidence="2">DUF1353 domain-containing protein</fullName>
    </recommendedName>
</protein>
<sequence>MAEFIVKWIYVLEKDYVYPTGKRIGKDYLFKDKDNKAWLKINKNGDFTIIKGYAWDGATPKFCLFDIYFGVPDGVLHPDTLKPKTYYASLLHDVGYQFLKDGLPYSRKEVDQLFLKIMGAYDFRPRYIYYFAVRLLGGVAVSMTRWKRATKGKKEEVKTGGEAI</sequence>
<evidence type="ECO:0008006" key="2">
    <source>
        <dbReference type="Google" id="ProtNLM"/>
    </source>
</evidence>
<accession>A0A3B1BF61</accession>
<name>A0A3B1BF61_9ZZZZ</name>
<dbReference type="EMBL" id="UOGE01000017">
    <property type="protein sequence ID" value="VAX16896.1"/>
    <property type="molecule type" value="Genomic_DNA"/>
</dbReference>
<evidence type="ECO:0000313" key="1">
    <source>
        <dbReference type="EMBL" id="VAX16896.1"/>
    </source>
</evidence>
<reference evidence="1" key="1">
    <citation type="submission" date="2018-06" db="EMBL/GenBank/DDBJ databases">
        <authorList>
            <person name="Zhirakovskaya E."/>
        </authorList>
    </citation>
    <scope>NUCLEOTIDE SEQUENCE</scope>
</reference>
<organism evidence="1">
    <name type="scientific">hydrothermal vent metagenome</name>
    <dbReference type="NCBI Taxonomy" id="652676"/>
    <lineage>
        <taxon>unclassified sequences</taxon>
        <taxon>metagenomes</taxon>
        <taxon>ecological metagenomes</taxon>
    </lineage>
</organism>
<gene>
    <name evidence="1" type="ORF">MNBD_NITROSPINAE02-1569</name>
</gene>
<proteinExistence type="predicted"/>
<dbReference type="AlphaFoldDB" id="A0A3B1BF61"/>